<dbReference type="InterPro" id="IPR006094">
    <property type="entry name" value="Oxid_FAD_bind_N"/>
</dbReference>
<keyword evidence="16 20" id="KW-0131">Cell cycle</keyword>
<reference evidence="22 23" key="1">
    <citation type="submission" date="2019-03" db="EMBL/GenBank/DDBJ databases">
        <title>Genomic Encyclopedia of Type Strains, Phase IV (KMG-IV): sequencing the most valuable type-strain genomes for metagenomic binning, comparative biology and taxonomic classification.</title>
        <authorList>
            <person name="Goeker M."/>
        </authorList>
    </citation>
    <scope>NUCLEOTIDE SEQUENCE [LARGE SCALE GENOMIC DNA]</scope>
    <source>
        <strain evidence="22 23">DSM 23344</strain>
    </source>
</reference>
<dbReference type="Pfam" id="PF01565">
    <property type="entry name" value="FAD_binding_4"/>
    <property type="match status" value="1"/>
</dbReference>
<evidence type="ECO:0000256" key="9">
    <source>
        <dbReference type="ARBA" id="ARBA00022618"/>
    </source>
</evidence>
<feature type="active site" evidence="20">
    <location>
        <position position="331"/>
    </location>
</feature>
<organism evidence="22 23">
    <name type="scientific">Chromatocurvus halotolerans</name>
    <dbReference type="NCBI Taxonomy" id="1132028"/>
    <lineage>
        <taxon>Bacteria</taxon>
        <taxon>Pseudomonadati</taxon>
        <taxon>Pseudomonadota</taxon>
        <taxon>Gammaproteobacteria</taxon>
        <taxon>Cellvibrionales</taxon>
        <taxon>Halieaceae</taxon>
        <taxon>Chromatocurvus</taxon>
    </lineage>
</organism>
<evidence type="ECO:0000256" key="6">
    <source>
        <dbReference type="ARBA" id="ARBA00012518"/>
    </source>
</evidence>
<dbReference type="UniPathway" id="UPA00219"/>
<dbReference type="GO" id="GO:0051301">
    <property type="term" value="P:cell division"/>
    <property type="evidence" value="ECO:0007669"/>
    <property type="project" value="UniProtKB-KW"/>
</dbReference>
<keyword evidence="23" id="KW-1185">Reference proteome</keyword>
<dbReference type="HAMAP" id="MF_00037">
    <property type="entry name" value="MurB"/>
    <property type="match status" value="1"/>
</dbReference>
<keyword evidence="9 20" id="KW-0132">Cell division</keyword>
<evidence type="ECO:0000256" key="2">
    <source>
        <dbReference type="ARBA" id="ARBA00003921"/>
    </source>
</evidence>
<evidence type="ECO:0000256" key="20">
    <source>
        <dbReference type="HAMAP-Rule" id="MF_00037"/>
    </source>
</evidence>
<dbReference type="Gene3D" id="3.90.78.10">
    <property type="entry name" value="UDP-N-acetylenolpyruvoylglucosamine reductase, C-terminal domain"/>
    <property type="match status" value="1"/>
</dbReference>
<evidence type="ECO:0000259" key="21">
    <source>
        <dbReference type="PROSITE" id="PS51387"/>
    </source>
</evidence>
<evidence type="ECO:0000256" key="17">
    <source>
        <dbReference type="ARBA" id="ARBA00023316"/>
    </source>
</evidence>
<proteinExistence type="inferred from homology"/>
<sequence>MAERAGLQALNSLRLRASATLLRTPDTQAGLRDVLDEARSLQLPVVVLGEGSNVVLAGDLDALVLRYRGLGREIISEGSEHVGLRVAAGENWHALTVWALDQGFYGLENLALIPGTVGAAPIQNIGAYGVELSEFIDCVEVVDIDSGSMHRLSAAACAFGYRDSIFKGALRDRCVITAVEMTLRRSEQPNLSYAALADYVKADGHEVTASEVHQAVVELRRARLPDPSLMPNVGSFFKNPVVTSAQAEALMKENPSMPVFRLADGSTKIPAAWLIEACGWKGYTQSGVGVHGGHALVLINQGSNSGSAVLDLAGRIQQSVRRRFGCKLEIEPRIYGAAA</sequence>
<evidence type="ECO:0000256" key="12">
    <source>
        <dbReference type="ARBA" id="ARBA00022857"/>
    </source>
</evidence>
<keyword evidence="10 20" id="KW-0285">Flavoprotein</keyword>
<keyword evidence="15 20" id="KW-0560">Oxidoreductase</keyword>
<evidence type="ECO:0000256" key="1">
    <source>
        <dbReference type="ARBA" id="ARBA00001974"/>
    </source>
</evidence>
<evidence type="ECO:0000256" key="13">
    <source>
        <dbReference type="ARBA" id="ARBA00022960"/>
    </source>
</evidence>
<dbReference type="InterPro" id="IPR016169">
    <property type="entry name" value="FAD-bd_PCMH_sub2"/>
</dbReference>
<keyword evidence="14 20" id="KW-0573">Peptidoglycan synthesis</keyword>
<dbReference type="GO" id="GO:0071555">
    <property type="term" value="P:cell wall organization"/>
    <property type="evidence" value="ECO:0007669"/>
    <property type="project" value="UniProtKB-KW"/>
</dbReference>
<comment type="catalytic activity">
    <reaction evidence="19 20">
        <text>UDP-N-acetyl-alpha-D-muramate + NADP(+) = UDP-N-acetyl-3-O-(1-carboxyvinyl)-alpha-D-glucosamine + NADPH + H(+)</text>
        <dbReference type="Rhea" id="RHEA:12248"/>
        <dbReference type="ChEBI" id="CHEBI:15378"/>
        <dbReference type="ChEBI" id="CHEBI:57783"/>
        <dbReference type="ChEBI" id="CHEBI:58349"/>
        <dbReference type="ChEBI" id="CHEBI:68483"/>
        <dbReference type="ChEBI" id="CHEBI:70757"/>
        <dbReference type="EC" id="1.3.1.98"/>
    </reaction>
</comment>
<evidence type="ECO:0000256" key="15">
    <source>
        <dbReference type="ARBA" id="ARBA00023002"/>
    </source>
</evidence>
<dbReference type="InterPro" id="IPR003170">
    <property type="entry name" value="MurB"/>
</dbReference>
<dbReference type="NCBIfam" id="TIGR00179">
    <property type="entry name" value="murB"/>
    <property type="match status" value="1"/>
</dbReference>
<keyword evidence="8 20" id="KW-0963">Cytoplasm</keyword>
<evidence type="ECO:0000256" key="18">
    <source>
        <dbReference type="ARBA" id="ARBA00031026"/>
    </source>
</evidence>
<comment type="function">
    <text evidence="2 20">Cell wall formation.</text>
</comment>
<comment type="pathway">
    <text evidence="4 20">Cell wall biogenesis; peptidoglycan biosynthesis.</text>
</comment>
<dbReference type="InterPro" id="IPR036318">
    <property type="entry name" value="FAD-bd_PCMH-like_sf"/>
</dbReference>
<evidence type="ECO:0000256" key="5">
    <source>
        <dbReference type="ARBA" id="ARBA00010485"/>
    </source>
</evidence>
<dbReference type="InterPro" id="IPR011601">
    <property type="entry name" value="MurB_C"/>
</dbReference>
<evidence type="ECO:0000256" key="16">
    <source>
        <dbReference type="ARBA" id="ARBA00023306"/>
    </source>
</evidence>
<dbReference type="InterPro" id="IPR016167">
    <property type="entry name" value="FAD-bd_PCMH_sub1"/>
</dbReference>
<dbReference type="SUPFAM" id="SSF56194">
    <property type="entry name" value="Uridine diphospho-N-Acetylenolpyruvylglucosamine reductase, MurB, C-terminal domain"/>
    <property type="match status" value="1"/>
</dbReference>
<dbReference type="AlphaFoldDB" id="A0A4R2KSG2"/>
<comment type="subcellular location">
    <subcellularLocation>
        <location evidence="3 20">Cytoplasm</location>
    </subcellularLocation>
</comment>
<dbReference type="GO" id="GO:0008360">
    <property type="term" value="P:regulation of cell shape"/>
    <property type="evidence" value="ECO:0007669"/>
    <property type="project" value="UniProtKB-KW"/>
</dbReference>
<evidence type="ECO:0000313" key="22">
    <source>
        <dbReference type="EMBL" id="TCO75732.1"/>
    </source>
</evidence>
<keyword evidence="17 20" id="KW-0961">Cell wall biogenesis/degradation</keyword>
<keyword evidence="11 20" id="KW-0274">FAD</keyword>
<feature type="active site" evidence="20">
    <location>
        <position position="162"/>
    </location>
</feature>
<dbReference type="Gene3D" id="3.30.465.10">
    <property type="match status" value="1"/>
</dbReference>
<dbReference type="NCBIfam" id="NF000755">
    <property type="entry name" value="PRK00046.1"/>
    <property type="match status" value="1"/>
</dbReference>
<evidence type="ECO:0000256" key="14">
    <source>
        <dbReference type="ARBA" id="ARBA00022984"/>
    </source>
</evidence>
<dbReference type="PANTHER" id="PTHR21071:SF4">
    <property type="entry name" value="UDP-N-ACETYLENOLPYRUVOYLGLUCOSAMINE REDUCTASE"/>
    <property type="match status" value="1"/>
</dbReference>
<evidence type="ECO:0000256" key="11">
    <source>
        <dbReference type="ARBA" id="ARBA00022827"/>
    </source>
</evidence>
<dbReference type="EC" id="1.3.1.98" evidence="6 20"/>
<evidence type="ECO:0000256" key="4">
    <source>
        <dbReference type="ARBA" id="ARBA00004752"/>
    </source>
</evidence>
<comment type="similarity">
    <text evidence="5 20">Belongs to the MurB family.</text>
</comment>
<dbReference type="InterPro" id="IPR016166">
    <property type="entry name" value="FAD-bd_PCMH"/>
</dbReference>
<evidence type="ECO:0000256" key="3">
    <source>
        <dbReference type="ARBA" id="ARBA00004496"/>
    </source>
</evidence>
<dbReference type="PANTHER" id="PTHR21071">
    <property type="entry name" value="UDP-N-ACETYLENOLPYRUVOYLGLUCOSAMINE REDUCTASE"/>
    <property type="match status" value="1"/>
</dbReference>
<evidence type="ECO:0000313" key="23">
    <source>
        <dbReference type="Proteomes" id="UP000294980"/>
    </source>
</evidence>
<dbReference type="Gene3D" id="3.30.43.10">
    <property type="entry name" value="Uridine Diphospho-n-acetylenolpyruvylglucosamine Reductase, domain 2"/>
    <property type="match status" value="1"/>
</dbReference>
<evidence type="ECO:0000256" key="10">
    <source>
        <dbReference type="ARBA" id="ARBA00022630"/>
    </source>
</evidence>
<feature type="active site" description="Proton donor" evidence="20">
    <location>
        <position position="235"/>
    </location>
</feature>
<evidence type="ECO:0000256" key="19">
    <source>
        <dbReference type="ARBA" id="ARBA00048914"/>
    </source>
</evidence>
<dbReference type="InterPro" id="IPR036635">
    <property type="entry name" value="MurB_C_sf"/>
</dbReference>
<dbReference type="GO" id="GO:0005829">
    <property type="term" value="C:cytosol"/>
    <property type="evidence" value="ECO:0007669"/>
    <property type="project" value="TreeGrafter"/>
</dbReference>
<dbReference type="Proteomes" id="UP000294980">
    <property type="component" value="Unassembled WGS sequence"/>
</dbReference>
<dbReference type="PROSITE" id="PS51387">
    <property type="entry name" value="FAD_PCMH"/>
    <property type="match status" value="1"/>
</dbReference>
<gene>
    <name evidence="20" type="primary">murB</name>
    <name evidence="22" type="ORF">EV688_107154</name>
</gene>
<dbReference type="GO" id="GO:0071949">
    <property type="term" value="F:FAD binding"/>
    <property type="evidence" value="ECO:0007669"/>
    <property type="project" value="InterPro"/>
</dbReference>
<comment type="cofactor">
    <cofactor evidence="1 20">
        <name>FAD</name>
        <dbReference type="ChEBI" id="CHEBI:57692"/>
    </cofactor>
</comment>
<evidence type="ECO:0000256" key="8">
    <source>
        <dbReference type="ARBA" id="ARBA00022490"/>
    </source>
</evidence>
<comment type="caution">
    <text evidence="22">The sequence shown here is derived from an EMBL/GenBank/DDBJ whole genome shotgun (WGS) entry which is preliminary data.</text>
</comment>
<protein>
    <recommendedName>
        <fullName evidence="7 20">UDP-N-acetylenolpyruvoylglucosamine reductase</fullName>
        <ecNumber evidence="6 20">1.3.1.98</ecNumber>
    </recommendedName>
    <alternativeName>
        <fullName evidence="18 20">UDP-N-acetylmuramate dehydrogenase</fullName>
    </alternativeName>
</protein>
<dbReference type="EMBL" id="SLWX01000007">
    <property type="protein sequence ID" value="TCO75732.1"/>
    <property type="molecule type" value="Genomic_DNA"/>
</dbReference>
<evidence type="ECO:0000256" key="7">
    <source>
        <dbReference type="ARBA" id="ARBA00015188"/>
    </source>
</evidence>
<keyword evidence="12 20" id="KW-0521">NADP</keyword>
<keyword evidence="13 20" id="KW-0133">Cell shape</keyword>
<dbReference type="Pfam" id="PF02873">
    <property type="entry name" value="MurB_C"/>
    <property type="match status" value="1"/>
</dbReference>
<dbReference type="GO" id="GO:0009252">
    <property type="term" value="P:peptidoglycan biosynthetic process"/>
    <property type="evidence" value="ECO:0007669"/>
    <property type="project" value="UniProtKB-UniRule"/>
</dbReference>
<accession>A0A4R2KSG2</accession>
<feature type="domain" description="FAD-binding PCMH-type" evidence="21">
    <location>
        <begin position="13"/>
        <end position="186"/>
    </location>
</feature>
<dbReference type="GO" id="GO:0008762">
    <property type="term" value="F:UDP-N-acetylmuramate dehydrogenase activity"/>
    <property type="evidence" value="ECO:0007669"/>
    <property type="project" value="UniProtKB-UniRule"/>
</dbReference>
<name>A0A4R2KSG2_9GAMM</name>
<dbReference type="RefSeq" id="WP_240624358.1">
    <property type="nucleotide sequence ID" value="NZ_QQSW01000009.1"/>
</dbReference>
<dbReference type="SUPFAM" id="SSF56176">
    <property type="entry name" value="FAD-binding/transporter-associated domain-like"/>
    <property type="match status" value="1"/>
</dbReference>